<accession>A0ABV3BWP1</accession>
<evidence type="ECO:0000313" key="2">
    <source>
        <dbReference type="Proteomes" id="UP001551176"/>
    </source>
</evidence>
<gene>
    <name evidence="1" type="ORF">ABZ921_30475</name>
</gene>
<dbReference type="EMBL" id="JBEYXV010000018">
    <property type="protein sequence ID" value="MEU6824977.1"/>
    <property type="molecule type" value="Genomic_DNA"/>
</dbReference>
<reference evidence="1 2" key="1">
    <citation type="submission" date="2024-06" db="EMBL/GenBank/DDBJ databases">
        <title>The Natural Products Discovery Center: Release of the First 8490 Sequenced Strains for Exploring Actinobacteria Biosynthetic Diversity.</title>
        <authorList>
            <person name="Kalkreuter E."/>
            <person name="Kautsar S.A."/>
            <person name="Yang D."/>
            <person name="Bader C.D."/>
            <person name="Teijaro C.N."/>
            <person name="Fluegel L."/>
            <person name="Davis C.M."/>
            <person name="Simpson J.R."/>
            <person name="Lauterbach L."/>
            <person name="Steele A.D."/>
            <person name="Gui C."/>
            <person name="Meng S."/>
            <person name="Li G."/>
            <person name="Viehrig K."/>
            <person name="Ye F."/>
            <person name="Su P."/>
            <person name="Kiefer A.F."/>
            <person name="Nichols A."/>
            <person name="Cepeda A.J."/>
            <person name="Yan W."/>
            <person name="Fan B."/>
            <person name="Jiang Y."/>
            <person name="Adhikari A."/>
            <person name="Zheng C.-J."/>
            <person name="Schuster L."/>
            <person name="Cowan T.M."/>
            <person name="Smanski M.J."/>
            <person name="Chevrette M.G."/>
            <person name="De Carvalho L.P.S."/>
            <person name="Shen B."/>
        </authorList>
    </citation>
    <scope>NUCLEOTIDE SEQUENCE [LARGE SCALE GENOMIC DNA]</scope>
    <source>
        <strain evidence="1 2">NPDC046838</strain>
    </source>
</reference>
<name>A0ABV3BWP1_9ACTN</name>
<dbReference type="InterPro" id="IPR045428">
    <property type="entry name" value="EACC1"/>
</dbReference>
<comment type="caution">
    <text evidence="1">The sequence shown here is derived from an EMBL/GenBank/DDBJ whole genome shotgun (WGS) entry which is preliminary data.</text>
</comment>
<sequence length="138" mass="14557">MTDVRVELAPADRDADAEDALRSLLRWLHGDETLDGALRGEFTASAAPTEGHMGAGGFDILQLALGSGLSTAALAVSVFQWQLARKRAPAVVLSRGELRVEVTPEGARDAETLRRVVELLDQRPAATAPDGERDGGAA</sequence>
<dbReference type="Proteomes" id="UP001551176">
    <property type="component" value="Unassembled WGS sequence"/>
</dbReference>
<keyword evidence="2" id="KW-1185">Reference proteome</keyword>
<dbReference type="Pfam" id="PF19953">
    <property type="entry name" value="EACC1"/>
    <property type="match status" value="1"/>
</dbReference>
<evidence type="ECO:0000313" key="1">
    <source>
        <dbReference type="EMBL" id="MEU6824977.1"/>
    </source>
</evidence>
<protein>
    <submittedName>
        <fullName evidence="1">Uncharacterized protein</fullName>
    </submittedName>
</protein>
<organism evidence="1 2">
    <name type="scientific">Streptomyces atriruber</name>
    <dbReference type="NCBI Taxonomy" id="545121"/>
    <lineage>
        <taxon>Bacteria</taxon>
        <taxon>Bacillati</taxon>
        <taxon>Actinomycetota</taxon>
        <taxon>Actinomycetes</taxon>
        <taxon>Kitasatosporales</taxon>
        <taxon>Streptomycetaceae</taxon>
        <taxon>Streptomyces</taxon>
    </lineage>
</organism>
<proteinExistence type="predicted"/>
<dbReference type="RefSeq" id="WP_359354860.1">
    <property type="nucleotide sequence ID" value="NZ_JBEYXV010000018.1"/>
</dbReference>